<feature type="transmembrane region" description="Helical" evidence="6">
    <location>
        <begin position="175"/>
        <end position="195"/>
    </location>
</feature>
<evidence type="ECO:0000256" key="5">
    <source>
        <dbReference type="SAM" id="MobiDB-lite"/>
    </source>
</evidence>
<sequence>MHAPPSGGTAVPSRSSRAARSAFAALLAGMFMAQLDGNVVVAALPAMAADLRSGGAIAAVTAVYLLTVTVSTPVHGKLGDLLGRRAVFHGALAAFAAGSLACALAPSLPALIAARAVQGVGGGGLVVTAISALAQMFTREELIRRQGYLIGVMALSSLAGPPLGGLLAAGPGWRWIFTINLPLCAVAALLALRGLPGRPPERARTPFDLTGALLVTAVGGGTVALGASESLARSPLGAGAVAAAVAVCAVLFVRTERRAAEPLIPPSLFADRGLARGVVATGLAGVALFGTFAFVPMAVQEGTGADGARTGLLLLALTGGQLAATSAFSVLARRRPAVTGWGRLALVMGVAGTAALALLPALHQAPRPLSVAIAVLGMALAGGALGLSMQAYTLLAQGRARPEQIGAAMGTLTFARQLGGSLGTAAFGWILLVAPGTRTGVTLVLATAAACLLAALLVSPRTEDDPAPRPSQDVRVQEPS</sequence>
<comment type="caution">
    <text evidence="8">The sequence shown here is derived from an EMBL/GenBank/DDBJ whole genome shotgun (WGS) entry which is preliminary data.</text>
</comment>
<dbReference type="PANTHER" id="PTHR23501">
    <property type="entry name" value="MAJOR FACILITATOR SUPERFAMILY"/>
    <property type="match status" value="1"/>
</dbReference>
<feature type="transmembrane region" description="Helical" evidence="6">
    <location>
        <begin position="414"/>
        <end position="434"/>
    </location>
</feature>
<dbReference type="EMBL" id="BAAAWD010000014">
    <property type="protein sequence ID" value="GAA3020541.1"/>
    <property type="molecule type" value="Genomic_DNA"/>
</dbReference>
<accession>A0ABP6KPN5</accession>
<evidence type="ECO:0000313" key="8">
    <source>
        <dbReference type="EMBL" id="GAA3020541.1"/>
    </source>
</evidence>
<feature type="transmembrane region" description="Helical" evidence="6">
    <location>
        <begin position="311"/>
        <end position="332"/>
    </location>
</feature>
<dbReference type="InterPro" id="IPR036259">
    <property type="entry name" value="MFS_trans_sf"/>
</dbReference>
<feature type="transmembrane region" description="Helical" evidence="6">
    <location>
        <begin position="274"/>
        <end position="299"/>
    </location>
</feature>
<dbReference type="Gene3D" id="1.20.1720.10">
    <property type="entry name" value="Multidrug resistance protein D"/>
    <property type="match status" value="1"/>
</dbReference>
<dbReference type="Gene3D" id="1.20.1250.20">
    <property type="entry name" value="MFS general substrate transporter like domains"/>
    <property type="match status" value="1"/>
</dbReference>
<comment type="subcellular location">
    <subcellularLocation>
        <location evidence="1">Cell membrane</location>
        <topology evidence="1">Multi-pass membrane protein</topology>
    </subcellularLocation>
</comment>
<dbReference type="RefSeq" id="WP_344899623.1">
    <property type="nucleotide sequence ID" value="NZ_BAAAWD010000014.1"/>
</dbReference>
<feature type="region of interest" description="Disordered" evidence="5">
    <location>
        <begin position="461"/>
        <end position="480"/>
    </location>
</feature>
<reference evidence="9" key="1">
    <citation type="journal article" date="2019" name="Int. J. Syst. Evol. Microbiol.">
        <title>The Global Catalogue of Microorganisms (GCM) 10K type strain sequencing project: providing services to taxonomists for standard genome sequencing and annotation.</title>
        <authorList>
            <consortium name="The Broad Institute Genomics Platform"/>
            <consortium name="The Broad Institute Genome Sequencing Center for Infectious Disease"/>
            <person name="Wu L."/>
            <person name="Ma J."/>
        </authorList>
    </citation>
    <scope>NUCLEOTIDE SEQUENCE [LARGE SCALE GENOMIC DNA]</scope>
    <source>
        <strain evidence="9">JCM 3106</strain>
    </source>
</reference>
<keyword evidence="2 6" id="KW-0812">Transmembrane</keyword>
<dbReference type="Pfam" id="PF07690">
    <property type="entry name" value="MFS_1"/>
    <property type="match status" value="1"/>
</dbReference>
<keyword evidence="3 6" id="KW-1133">Transmembrane helix</keyword>
<feature type="transmembrane region" description="Helical" evidence="6">
    <location>
        <begin position="369"/>
        <end position="393"/>
    </location>
</feature>
<feature type="transmembrane region" description="Helical" evidence="6">
    <location>
        <begin position="344"/>
        <end position="363"/>
    </location>
</feature>
<feature type="domain" description="Major facilitator superfamily (MFS) profile" evidence="7">
    <location>
        <begin position="22"/>
        <end position="463"/>
    </location>
</feature>
<dbReference type="InterPro" id="IPR011701">
    <property type="entry name" value="MFS"/>
</dbReference>
<feature type="transmembrane region" description="Helical" evidence="6">
    <location>
        <begin position="234"/>
        <end position="253"/>
    </location>
</feature>
<evidence type="ECO:0000256" key="3">
    <source>
        <dbReference type="ARBA" id="ARBA00022989"/>
    </source>
</evidence>
<evidence type="ECO:0000256" key="4">
    <source>
        <dbReference type="ARBA" id="ARBA00023136"/>
    </source>
</evidence>
<feature type="transmembrane region" description="Helical" evidence="6">
    <location>
        <begin position="148"/>
        <end position="169"/>
    </location>
</feature>
<keyword evidence="4 6" id="KW-0472">Membrane</keyword>
<feature type="transmembrane region" description="Helical" evidence="6">
    <location>
        <begin position="440"/>
        <end position="459"/>
    </location>
</feature>
<proteinExistence type="predicted"/>
<organism evidence="8 9">
    <name type="scientific">Streptosporangium longisporum</name>
    <dbReference type="NCBI Taxonomy" id="46187"/>
    <lineage>
        <taxon>Bacteria</taxon>
        <taxon>Bacillati</taxon>
        <taxon>Actinomycetota</taxon>
        <taxon>Actinomycetes</taxon>
        <taxon>Streptosporangiales</taxon>
        <taxon>Streptosporangiaceae</taxon>
        <taxon>Streptosporangium</taxon>
    </lineage>
</organism>
<dbReference type="Proteomes" id="UP001499930">
    <property type="component" value="Unassembled WGS sequence"/>
</dbReference>
<dbReference type="SUPFAM" id="SSF103473">
    <property type="entry name" value="MFS general substrate transporter"/>
    <property type="match status" value="1"/>
</dbReference>
<evidence type="ECO:0000256" key="2">
    <source>
        <dbReference type="ARBA" id="ARBA00022692"/>
    </source>
</evidence>
<name>A0ABP6KPN5_9ACTN</name>
<dbReference type="InterPro" id="IPR020846">
    <property type="entry name" value="MFS_dom"/>
</dbReference>
<keyword evidence="9" id="KW-1185">Reference proteome</keyword>
<evidence type="ECO:0000313" key="9">
    <source>
        <dbReference type="Proteomes" id="UP001499930"/>
    </source>
</evidence>
<feature type="transmembrane region" description="Helical" evidence="6">
    <location>
        <begin position="54"/>
        <end position="74"/>
    </location>
</feature>
<evidence type="ECO:0000256" key="1">
    <source>
        <dbReference type="ARBA" id="ARBA00004651"/>
    </source>
</evidence>
<feature type="transmembrane region" description="Helical" evidence="6">
    <location>
        <begin position="207"/>
        <end position="228"/>
    </location>
</feature>
<feature type="transmembrane region" description="Helical" evidence="6">
    <location>
        <begin position="23"/>
        <end position="48"/>
    </location>
</feature>
<evidence type="ECO:0000256" key="6">
    <source>
        <dbReference type="SAM" id="Phobius"/>
    </source>
</evidence>
<feature type="transmembrane region" description="Helical" evidence="6">
    <location>
        <begin position="112"/>
        <end position="136"/>
    </location>
</feature>
<feature type="transmembrane region" description="Helical" evidence="6">
    <location>
        <begin position="86"/>
        <end position="106"/>
    </location>
</feature>
<protein>
    <submittedName>
        <fullName evidence="8">MFS transporter</fullName>
    </submittedName>
</protein>
<dbReference type="PANTHER" id="PTHR23501:SF197">
    <property type="entry name" value="COMD"/>
    <property type="match status" value="1"/>
</dbReference>
<evidence type="ECO:0000259" key="7">
    <source>
        <dbReference type="PROSITE" id="PS50850"/>
    </source>
</evidence>
<dbReference type="PROSITE" id="PS50850">
    <property type="entry name" value="MFS"/>
    <property type="match status" value="1"/>
</dbReference>
<gene>
    <name evidence="8" type="ORF">GCM10017559_51220</name>
</gene>